<dbReference type="Gene3D" id="3.30.420.40">
    <property type="match status" value="2"/>
</dbReference>
<dbReference type="Pfam" id="PF12531">
    <property type="entry name" value="DUF3731"/>
    <property type="match status" value="1"/>
</dbReference>
<evidence type="ECO:0000256" key="1">
    <source>
        <dbReference type="ARBA" id="ARBA00022741"/>
    </source>
</evidence>
<reference evidence="3 4" key="1">
    <citation type="submission" date="2021-12" db="EMBL/GenBank/DDBJ databases">
        <title>Discovery of the Pendulisporaceae a myxobacterial family with distinct sporulation behavior and unique specialized metabolism.</title>
        <authorList>
            <person name="Garcia R."/>
            <person name="Popoff A."/>
            <person name="Bader C.D."/>
            <person name="Loehr J."/>
            <person name="Walesch S."/>
            <person name="Walt C."/>
            <person name="Boldt J."/>
            <person name="Bunk B."/>
            <person name="Haeckl F.J.F.P.J."/>
            <person name="Gunesch A.P."/>
            <person name="Birkelbach J."/>
            <person name="Nuebel U."/>
            <person name="Pietschmann T."/>
            <person name="Bach T."/>
            <person name="Mueller R."/>
        </authorList>
    </citation>
    <scope>NUCLEOTIDE SEQUENCE [LARGE SCALE GENOMIC DNA]</scope>
    <source>
        <strain evidence="3 4">MSr12523</strain>
    </source>
</reference>
<dbReference type="InterPro" id="IPR021030">
    <property type="entry name" value="DUF3731"/>
</dbReference>
<dbReference type="RefSeq" id="WP_394850791.1">
    <property type="nucleotide sequence ID" value="NZ_CP089982.1"/>
</dbReference>
<evidence type="ECO:0000313" key="3">
    <source>
        <dbReference type="EMBL" id="WXB00149.1"/>
    </source>
</evidence>
<organism evidence="3 4">
    <name type="scientific">Pendulispora brunnea</name>
    <dbReference type="NCBI Taxonomy" id="2905690"/>
    <lineage>
        <taxon>Bacteria</taxon>
        <taxon>Pseudomonadati</taxon>
        <taxon>Myxococcota</taxon>
        <taxon>Myxococcia</taxon>
        <taxon>Myxococcales</taxon>
        <taxon>Sorangiineae</taxon>
        <taxon>Pendulisporaceae</taxon>
        <taxon>Pendulispora</taxon>
    </lineage>
</organism>
<dbReference type="Proteomes" id="UP001379533">
    <property type="component" value="Chromosome"/>
</dbReference>
<keyword evidence="2" id="KW-0067">ATP-binding</keyword>
<dbReference type="Gene3D" id="3.90.640.10">
    <property type="entry name" value="Actin, Chain A, domain 4"/>
    <property type="match status" value="1"/>
</dbReference>
<dbReference type="PANTHER" id="PTHR19375">
    <property type="entry name" value="HEAT SHOCK PROTEIN 70KDA"/>
    <property type="match status" value="1"/>
</dbReference>
<dbReference type="EMBL" id="CP089982">
    <property type="protein sequence ID" value="WXB00149.1"/>
    <property type="molecule type" value="Genomic_DNA"/>
</dbReference>
<protein>
    <submittedName>
        <fullName evidence="3">Hsp70 family protein</fullName>
    </submittedName>
</protein>
<dbReference type="CDD" id="cd10170">
    <property type="entry name" value="ASKHA_NBD_HSP70"/>
    <property type="match status" value="1"/>
</dbReference>
<dbReference type="InterPro" id="IPR043129">
    <property type="entry name" value="ATPase_NBD"/>
</dbReference>
<accession>A0ABZ2KS68</accession>
<keyword evidence="1" id="KW-0547">Nucleotide-binding</keyword>
<gene>
    <name evidence="3" type="ORF">LZC95_25455</name>
</gene>
<proteinExistence type="predicted"/>
<name>A0ABZ2KS68_9BACT</name>
<evidence type="ECO:0000256" key="2">
    <source>
        <dbReference type="ARBA" id="ARBA00022840"/>
    </source>
</evidence>
<dbReference type="Pfam" id="PF00012">
    <property type="entry name" value="HSP70"/>
    <property type="match status" value="1"/>
</dbReference>
<dbReference type="SUPFAM" id="SSF53067">
    <property type="entry name" value="Actin-like ATPase domain"/>
    <property type="match status" value="2"/>
</dbReference>
<dbReference type="InterPro" id="IPR013126">
    <property type="entry name" value="Hsp_70_fam"/>
</dbReference>
<sequence length="917" mass="100059">MRTSARVVGIDLGTTNTLLAWADAEGPDRTPRIFAVPQLVTRTEIEARALLPSCLFAPAAGEIEGDPFHDAPYVTGEFARQRGAQVPGRLIASAKSWLCHAGVDRTAAILPWGSDDESVPKVSPLDASTRYLAHLKTAYDAAHPDTPLADTEVVLTVPASFDEGARELTLEAATRAGLNVRLLEEPQAAFYDCMQRIGTAGLEALIAGTQAAHVLVCDVGGGTTDLSLIRVERGESGPVVSRIATGHHLLLGGDNMDLTLAHLCEERLETKFDPGRFAQLTAACRTAKERLLGGQGENVPEEAAVTVLGHGAKLVGGSLSTKLTRDEVERIVLEGFFPKVERDARPQRTRGALVAFGLPYERDVAITRHIAWFVARHVGSGTRIDALLLNGGVFRATRIAERVAEVVSSWHPEGAPGPAVLPHPDPDFGVARGAVAYALALRGHGVRIQGGAAHGYYVALGDGTKAVSVVPRGTKEDVTAVAEGVPLALTVGRPVRFDLFAADDARIDPAGTVVPLDEEHFRPLPPAAVTFRAEGKEEKGEKREIAVVLEGKLSAIGTLDLACVESDPPAGKAPRRFRLAFQLRAPAVERERTTSIPPATSLRGKKFDAAHDLIDRAFGKPRQDASPRDVKDLVRELERLLGERSSWTMLDARTLYDALIPLARNRRRTADHERVFWLLAGYCLRPGFGDPHDSARVSRLASLFSEKLAFVDGPRGWQQFFIAWRRVAAGLDEAAQTQIVDTFEAFVAPPDRGIKKPKKLKPEALDDLLEMLSTLERLPPQRRAELGSYILERTWTDRDPRLWAALGRLGARVPAYASVHHVVSAITAERWLDHLLREKWEQVPTATRAAVELARMTGDRARDVGERVRRDVEKRLVKLAAKPEWIRAVREHVPVEESDRAAFYGEGLPLGLRLMEE</sequence>
<keyword evidence="4" id="KW-1185">Reference proteome</keyword>
<evidence type="ECO:0000313" key="4">
    <source>
        <dbReference type="Proteomes" id="UP001379533"/>
    </source>
</evidence>
<dbReference type="PRINTS" id="PR00301">
    <property type="entry name" value="HEATSHOCK70"/>
</dbReference>